<feature type="signal peptide" evidence="1">
    <location>
        <begin position="1"/>
        <end position="21"/>
    </location>
</feature>
<gene>
    <name evidence="2" type="ORF">CSSPJE1EN2_LOCUS2611</name>
</gene>
<sequence length="314" mass="34875">MITAKASFFLWLLGYQASCMGTSSSCKLLHVRIGRFLALLLFVVVIPDLLQEAQTRRITFTEAPAKYTSNTSATFRSNLTSAANGSGISIDTCATLCSIRCKVGRHFVDALAANQLDQKNFEDCASREDSFVNLLDGQHSFVISVNTSNGVQFSAQYNWTVALVDASGRAELYGTTDQTIDLDRLVCMSRISILEVSTPNLLTVQDPFVSLLRALMPCLKHWWMPRGKLSFMALQTDRLVCTSQISILEASTPNLLIVQDPLVSMLRAPMPCLDHWWMPRGELSFMALQIDRSIPIDWSIRAGLAFSRRPPPVC</sequence>
<evidence type="ECO:0000313" key="2">
    <source>
        <dbReference type="EMBL" id="CAK9859616.1"/>
    </source>
</evidence>
<reference evidence="2" key="1">
    <citation type="submission" date="2024-03" db="EMBL/GenBank/DDBJ databases">
        <authorList>
            <consortium name="ELIXIR-Norway"/>
            <consortium name="Elixir Norway"/>
        </authorList>
    </citation>
    <scope>NUCLEOTIDE SEQUENCE</scope>
</reference>
<keyword evidence="3" id="KW-1185">Reference proteome</keyword>
<feature type="chain" id="PRO_5045787297" evidence="1">
    <location>
        <begin position="22"/>
        <end position="314"/>
    </location>
</feature>
<name>A0ABP1AAV9_9BRYO</name>
<dbReference type="Proteomes" id="UP001497522">
    <property type="component" value="Chromosome 10"/>
</dbReference>
<proteinExistence type="predicted"/>
<evidence type="ECO:0000256" key="1">
    <source>
        <dbReference type="SAM" id="SignalP"/>
    </source>
</evidence>
<dbReference type="EMBL" id="OZ023711">
    <property type="protein sequence ID" value="CAK9859616.1"/>
    <property type="molecule type" value="Genomic_DNA"/>
</dbReference>
<dbReference type="PROSITE" id="PS51257">
    <property type="entry name" value="PROKAR_LIPOPROTEIN"/>
    <property type="match status" value="1"/>
</dbReference>
<evidence type="ECO:0000313" key="3">
    <source>
        <dbReference type="Proteomes" id="UP001497522"/>
    </source>
</evidence>
<keyword evidence="1" id="KW-0732">Signal</keyword>
<accession>A0ABP1AAV9</accession>
<organism evidence="2 3">
    <name type="scientific">Sphagnum jensenii</name>
    <dbReference type="NCBI Taxonomy" id="128206"/>
    <lineage>
        <taxon>Eukaryota</taxon>
        <taxon>Viridiplantae</taxon>
        <taxon>Streptophyta</taxon>
        <taxon>Embryophyta</taxon>
        <taxon>Bryophyta</taxon>
        <taxon>Sphagnophytina</taxon>
        <taxon>Sphagnopsida</taxon>
        <taxon>Sphagnales</taxon>
        <taxon>Sphagnaceae</taxon>
        <taxon>Sphagnum</taxon>
    </lineage>
</organism>
<protein>
    <submittedName>
        <fullName evidence="2">Uncharacterized protein</fullName>
    </submittedName>
</protein>